<dbReference type="Gene3D" id="3.40.50.450">
    <property type="match status" value="1"/>
</dbReference>
<evidence type="ECO:0000259" key="2">
    <source>
        <dbReference type="Pfam" id="PF02481"/>
    </source>
</evidence>
<feature type="domain" description="Smf/DprA SLOG" evidence="2">
    <location>
        <begin position="65"/>
        <end position="270"/>
    </location>
</feature>
<dbReference type="RefSeq" id="WP_073260989.1">
    <property type="nucleotide sequence ID" value="NZ_FQVY01000001.1"/>
</dbReference>
<name>A0AAQ1MCB0_9FIRM</name>
<dbReference type="Proteomes" id="UP000474718">
    <property type="component" value="Unassembled WGS sequence"/>
</dbReference>
<dbReference type="PANTHER" id="PTHR43022:SF1">
    <property type="entry name" value="PROTEIN SMF"/>
    <property type="match status" value="1"/>
</dbReference>
<evidence type="ECO:0000313" key="5">
    <source>
        <dbReference type="EMBL" id="SHF85582.1"/>
    </source>
</evidence>
<dbReference type="GO" id="GO:0009294">
    <property type="term" value="P:DNA-mediated transformation"/>
    <property type="evidence" value="ECO:0007669"/>
    <property type="project" value="InterPro"/>
</dbReference>
<reference evidence="6" key="1">
    <citation type="submission" date="2016-11" db="EMBL/GenBank/DDBJ databases">
        <authorList>
            <person name="Jaros S."/>
            <person name="Januszkiewicz K."/>
            <person name="Wedrychowicz H."/>
        </authorList>
    </citation>
    <scope>NUCLEOTIDE SEQUENCE [LARGE SCALE GENOMIC DNA]</scope>
    <source>
        <strain evidence="6">DSM 4029</strain>
    </source>
</reference>
<dbReference type="Gene3D" id="1.10.10.10">
    <property type="entry name" value="Winged helix-like DNA-binding domain superfamily/Winged helix DNA-binding domain"/>
    <property type="match status" value="1"/>
</dbReference>
<dbReference type="InterPro" id="IPR057666">
    <property type="entry name" value="DrpA_SLOG"/>
</dbReference>
<dbReference type="SUPFAM" id="SSF102405">
    <property type="entry name" value="MCP/YpsA-like"/>
    <property type="match status" value="1"/>
</dbReference>
<evidence type="ECO:0000259" key="3">
    <source>
        <dbReference type="Pfam" id="PF17782"/>
    </source>
</evidence>
<proteinExistence type="inferred from homology"/>
<reference evidence="4 7" key="3">
    <citation type="journal article" date="2019" name="Nat. Med.">
        <title>A library of human gut bacterial isolates paired with longitudinal multiomics data enables mechanistic microbiome research.</title>
        <authorList>
            <person name="Poyet M."/>
            <person name="Groussin M."/>
            <person name="Gibbons S.M."/>
            <person name="Avila-Pacheco J."/>
            <person name="Jiang X."/>
            <person name="Kearney S.M."/>
            <person name="Perrotta A.R."/>
            <person name="Berdy B."/>
            <person name="Zhao S."/>
            <person name="Lieberman T.D."/>
            <person name="Swanson P.K."/>
            <person name="Smith M."/>
            <person name="Roesemann S."/>
            <person name="Alexander J.E."/>
            <person name="Rich S.A."/>
            <person name="Livny J."/>
            <person name="Vlamakis H."/>
            <person name="Clish C."/>
            <person name="Bullock K."/>
            <person name="Deik A."/>
            <person name="Scott J."/>
            <person name="Pierce K.A."/>
            <person name="Xavier R.J."/>
            <person name="Alm E.J."/>
        </authorList>
    </citation>
    <scope>NUCLEOTIDE SEQUENCE [LARGE SCALE GENOMIC DNA]</scope>
    <source>
        <strain evidence="4 7">BIOML-A2</strain>
    </source>
</reference>
<dbReference type="Pfam" id="PF02481">
    <property type="entry name" value="DNA_processg_A"/>
    <property type="match status" value="1"/>
</dbReference>
<comment type="caution">
    <text evidence="5">The sequence shown here is derived from an EMBL/GenBank/DDBJ whole genome shotgun (WGS) entry which is preliminary data.</text>
</comment>
<evidence type="ECO:0000256" key="1">
    <source>
        <dbReference type="ARBA" id="ARBA00006525"/>
    </source>
</evidence>
<feature type="domain" description="DprA winged helix" evidence="3">
    <location>
        <begin position="279"/>
        <end position="336"/>
    </location>
</feature>
<dbReference type="InterPro" id="IPR003488">
    <property type="entry name" value="DprA"/>
</dbReference>
<protein>
    <submittedName>
        <fullName evidence="5">DNA protecting protein DprA</fullName>
    </submittedName>
</protein>
<evidence type="ECO:0000313" key="4">
    <source>
        <dbReference type="EMBL" id="MZL68467.1"/>
    </source>
</evidence>
<reference evidence="5" key="2">
    <citation type="submission" date="2016-11" db="EMBL/GenBank/DDBJ databases">
        <authorList>
            <person name="Varghese N."/>
            <person name="Submissions S."/>
        </authorList>
    </citation>
    <scope>NUCLEOTIDE SEQUENCE</scope>
    <source>
        <strain evidence="5">DSM 4029</strain>
    </source>
</reference>
<dbReference type="InterPro" id="IPR036388">
    <property type="entry name" value="WH-like_DNA-bd_sf"/>
</dbReference>
<evidence type="ECO:0000313" key="6">
    <source>
        <dbReference type="Proteomes" id="UP000184089"/>
    </source>
</evidence>
<dbReference type="EMBL" id="WWVX01000001">
    <property type="protein sequence ID" value="MZL68467.1"/>
    <property type="molecule type" value="Genomic_DNA"/>
</dbReference>
<dbReference type="Pfam" id="PF17782">
    <property type="entry name" value="WHD_DprA"/>
    <property type="match status" value="1"/>
</dbReference>
<dbReference type="InterPro" id="IPR041614">
    <property type="entry name" value="DprA_WH"/>
</dbReference>
<organism evidence="5 6">
    <name type="scientific">Bittarella massiliensis</name>
    <name type="common">ex Durand et al. 2017</name>
    <dbReference type="NCBI Taxonomy" id="1720313"/>
    <lineage>
        <taxon>Bacteria</taxon>
        <taxon>Bacillati</taxon>
        <taxon>Bacillota</taxon>
        <taxon>Clostridia</taxon>
        <taxon>Eubacteriales</taxon>
        <taxon>Oscillospiraceae</taxon>
        <taxon>Bittarella (ex Durand et al. 2017)</taxon>
    </lineage>
</organism>
<keyword evidence="7" id="KW-1185">Reference proteome</keyword>
<sequence length="345" mass="35740">MNPALWLYRGLGPATPRLKAALAHFGSPEAVWQRGREDGFFTARERARLFSRDPADEPPFSHRALCWGGEDYPARLSALPDPPGFLLCEGDPAALAGPAVTVAGSRTPDAYGADCARAFGRALAQGGAAVVAGVAYGVDQAALEGALSAGGRAVAVLPAGFGHLTPAGCRDLCERIARAGGAVVSEHPDDCPVTRQAYHQRARLLAALGDRLFVPQCAQKSGAHLAAAAARALQKPVYALPGDVRTPFAAGFWRLLQEGGQVCVYPHQLLDHPQGEPAAPPPPPREVPAGPAGAILALLHSGPAPLEGILAGVQAPPPAVLAALSKLELAGQIARGVDGRYRRVL</sequence>
<dbReference type="AlphaFoldDB" id="A0AAQ1MCB0"/>
<accession>A0AAQ1MCB0</accession>
<gene>
    <name evidence="4" type="ORF">GT747_01580</name>
    <name evidence="5" type="ORF">SAMN05444424_0934</name>
</gene>
<dbReference type="EMBL" id="FQVY01000001">
    <property type="protein sequence ID" value="SHF85582.1"/>
    <property type="molecule type" value="Genomic_DNA"/>
</dbReference>
<dbReference type="PANTHER" id="PTHR43022">
    <property type="entry name" value="PROTEIN SMF"/>
    <property type="match status" value="1"/>
</dbReference>
<evidence type="ECO:0000313" key="7">
    <source>
        <dbReference type="Proteomes" id="UP000474718"/>
    </source>
</evidence>
<dbReference type="Proteomes" id="UP000184089">
    <property type="component" value="Unassembled WGS sequence"/>
</dbReference>
<comment type="similarity">
    <text evidence="1">Belongs to the DprA/Smf family.</text>
</comment>